<dbReference type="EMBL" id="QLNI01000018">
    <property type="protein sequence ID" value="RAM02132.1"/>
    <property type="molecule type" value="Genomic_DNA"/>
</dbReference>
<dbReference type="EMBL" id="CP036313">
    <property type="protein sequence ID" value="QBH15605.1"/>
    <property type="molecule type" value="Genomic_DNA"/>
</dbReference>
<evidence type="ECO:0000313" key="3">
    <source>
        <dbReference type="EMBL" id="RAM02132.1"/>
    </source>
</evidence>
<dbReference type="Proteomes" id="UP000248798">
    <property type="component" value="Unassembled WGS sequence"/>
</dbReference>
<dbReference type="InterPro" id="IPR019999">
    <property type="entry name" value="Anth_synth_I-like"/>
</dbReference>
<dbReference type="GO" id="GO:0046820">
    <property type="term" value="F:4-amino-4-deoxychorismate synthase activity"/>
    <property type="evidence" value="ECO:0007669"/>
    <property type="project" value="TreeGrafter"/>
</dbReference>
<accession>A0A328FFC6</accession>
<evidence type="ECO:0000259" key="1">
    <source>
        <dbReference type="Pfam" id="PF00425"/>
    </source>
</evidence>
<protein>
    <recommendedName>
        <fullName evidence="1">Chorismate-utilising enzyme C-terminal domain-containing protein</fullName>
    </recommendedName>
</protein>
<dbReference type="Pfam" id="PF00425">
    <property type="entry name" value="Chorismate_bind"/>
    <property type="match status" value="1"/>
</dbReference>
<proteinExistence type="predicted"/>
<dbReference type="GO" id="GO:0000162">
    <property type="term" value="P:L-tryptophan biosynthetic process"/>
    <property type="evidence" value="ECO:0007669"/>
    <property type="project" value="TreeGrafter"/>
</dbReference>
<evidence type="ECO:0000313" key="4">
    <source>
        <dbReference type="Proteomes" id="UP000248798"/>
    </source>
</evidence>
<name>A0A328FFC6_9BACT</name>
<dbReference type="Gene3D" id="3.60.120.10">
    <property type="entry name" value="Anthranilate synthase"/>
    <property type="match status" value="1"/>
</dbReference>
<dbReference type="PANTHER" id="PTHR11236:SF50">
    <property type="entry name" value="AMINODEOXYCHORISMATE SYNTHASE COMPONENT 1"/>
    <property type="match status" value="1"/>
</dbReference>
<sequence length="58" mass="6588">MFLKLFKKNPTPFVSFVQGGNCQRGSTSSERFFKVENQTVEIRLIKGTIARGSCHRLP</sequence>
<dbReference type="AlphaFoldDB" id="A0A328FFC6"/>
<reference evidence="3 4" key="1">
    <citation type="submission" date="2018-06" db="EMBL/GenBank/DDBJ databases">
        <title>Complete Genome Sequence of Desulfobacter hydrogenophilus (DSM3380).</title>
        <authorList>
            <person name="Marietou A."/>
            <person name="Schreiber L."/>
            <person name="Marshall I."/>
            <person name="Jorgensen B."/>
        </authorList>
    </citation>
    <scope>NUCLEOTIDE SEQUENCE [LARGE SCALE GENOMIC DNA]</scope>
    <source>
        <strain evidence="3 4">DSM 3380</strain>
    </source>
</reference>
<dbReference type="SUPFAM" id="SSF56322">
    <property type="entry name" value="ADC synthase"/>
    <property type="match status" value="1"/>
</dbReference>
<reference evidence="2 5" key="2">
    <citation type="submission" date="2019-02" db="EMBL/GenBank/DDBJ databases">
        <title>Complete genome sequence of Desulfobacter hydrogenophilus AcRS1.</title>
        <authorList>
            <person name="Marietou A."/>
            <person name="Lund M.B."/>
            <person name="Marshall I.P.G."/>
            <person name="Schreiber L."/>
            <person name="Jorgensen B."/>
        </authorList>
    </citation>
    <scope>NUCLEOTIDE SEQUENCE [LARGE SCALE GENOMIC DNA]</scope>
    <source>
        <strain evidence="2 5">AcRS1</strain>
    </source>
</reference>
<dbReference type="InterPro" id="IPR005801">
    <property type="entry name" value="ADC_synthase"/>
</dbReference>
<feature type="domain" description="Chorismate-utilising enzyme C-terminal" evidence="1">
    <location>
        <begin position="2"/>
        <end position="53"/>
    </location>
</feature>
<dbReference type="InterPro" id="IPR015890">
    <property type="entry name" value="Chorismate_C"/>
</dbReference>
<organism evidence="3 4">
    <name type="scientific">Desulfobacter hydrogenophilus</name>
    <dbReference type="NCBI Taxonomy" id="2291"/>
    <lineage>
        <taxon>Bacteria</taxon>
        <taxon>Pseudomonadati</taxon>
        <taxon>Thermodesulfobacteriota</taxon>
        <taxon>Desulfobacteria</taxon>
        <taxon>Desulfobacterales</taxon>
        <taxon>Desulfobacteraceae</taxon>
        <taxon>Desulfobacter</taxon>
    </lineage>
</organism>
<dbReference type="PANTHER" id="PTHR11236">
    <property type="entry name" value="AMINOBENZOATE/ANTHRANILATE SYNTHASE"/>
    <property type="match status" value="1"/>
</dbReference>
<dbReference type="Proteomes" id="UP000293902">
    <property type="component" value="Chromosome"/>
</dbReference>
<gene>
    <name evidence="3" type="ORF">DO021_10150</name>
    <name evidence="2" type="ORF">EYB58_13790</name>
</gene>
<keyword evidence="5" id="KW-1185">Reference proteome</keyword>
<evidence type="ECO:0000313" key="5">
    <source>
        <dbReference type="Proteomes" id="UP000293902"/>
    </source>
</evidence>
<evidence type="ECO:0000313" key="2">
    <source>
        <dbReference type="EMBL" id="QBH15605.1"/>
    </source>
</evidence>